<gene>
    <name evidence="1" type="ORF">PoB_004813200</name>
</gene>
<proteinExistence type="predicted"/>
<comment type="caution">
    <text evidence="1">The sequence shown here is derived from an EMBL/GenBank/DDBJ whole genome shotgun (WGS) entry which is preliminary data.</text>
</comment>
<organism evidence="1 2">
    <name type="scientific">Plakobranchus ocellatus</name>
    <dbReference type="NCBI Taxonomy" id="259542"/>
    <lineage>
        <taxon>Eukaryota</taxon>
        <taxon>Metazoa</taxon>
        <taxon>Spiralia</taxon>
        <taxon>Lophotrochozoa</taxon>
        <taxon>Mollusca</taxon>
        <taxon>Gastropoda</taxon>
        <taxon>Heterobranchia</taxon>
        <taxon>Euthyneura</taxon>
        <taxon>Panpulmonata</taxon>
        <taxon>Sacoglossa</taxon>
        <taxon>Placobranchoidea</taxon>
        <taxon>Plakobranchidae</taxon>
        <taxon>Plakobranchus</taxon>
    </lineage>
</organism>
<evidence type="ECO:0000313" key="2">
    <source>
        <dbReference type="Proteomes" id="UP000735302"/>
    </source>
</evidence>
<dbReference type="AlphaFoldDB" id="A0AAV4BQL3"/>
<reference evidence="1 2" key="1">
    <citation type="journal article" date="2021" name="Elife">
        <title>Chloroplast acquisition without the gene transfer in kleptoplastic sea slugs, Plakobranchus ocellatus.</title>
        <authorList>
            <person name="Maeda T."/>
            <person name="Takahashi S."/>
            <person name="Yoshida T."/>
            <person name="Shimamura S."/>
            <person name="Takaki Y."/>
            <person name="Nagai Y."/>
            <person name="Toyoda A."/>
            <person name="Suzuki Y."/>
            <person name="Arimoto A."/>
            <person name="Ishii H."/>
            <person name="Satoh N."/>
            <person name="Nishiyama T."/>
            <person name="Hasebe M."/>
            <person name="Maruyama T."/>
            <person name="Minagawa J."/>
            <person name="Obokata J."/>
            <person name="Shigenobu S."/>
        </authorList>
    </citation>
    <scope>NUCLEOTIDE SEQUENCE [LARGE SCALE GENOMIC DNA]</scope>
</reference>
<keyword evidence="2" id="KW-1185">Reference proteome</keyword>
<name>A0AAV4BQL3_9GAST</name>
<evidence type="ECO:0000313" key="1">
    <source>
        <dbReference type="EMBL" id="GFO21627.1"/>
    </source>
</evidence>
<accession>A0AAV4BQL3</accession>
<dbReference type="Proteomes" id="UP000735302">
    <property type="component" value="Unassembled WGS sequence"/>
</dbReference>
<protein>
    <submittedName>
        <fullName evidence="1">Uncharacterized protein</fullName>
    </submittedName>
</protein>
<dbReference type="EMBL" id="BLXT01005270">
    <property type="protein sequence ID" value="GFO21627.1"/>
    <property type="molecule type" value="Genomic_DNA"/>
</dbReference>
<sequence length="143" mass="15734">MSIPEVILKEEEAFSPQHNDLRLSGPRQSNKNRLISGISDPSLGQAPVAGLTPTTAILLHTSLSPAPPTSPPTPTLSPCFPLLGTHNKRVTTFYRRFELRHRRPGLTEGLKSEITLLWTGYTCNTEPNIPSATCVYLCIILIF</sequence>